<comment type="caution">
    <text evidence="5">The sequence shown here is derived from an EMBL/GenBank/DDBJ whole genome shotgun (WGS) entry which is preliminary data.</text>
</comment>
<feature type="signal peptide" evidence="4">
    <location>
        <begin position="1"/>
        <end position="30"/>
    </location>
</feature>
<evidence type="ECO:0000256" key="2">
    <source>
        <dbReference type="ARBA" id="ARBA00022448"/>
    </source>
</evidence>
<dbReference type="InterPro" id="IPR018389">
    <property type="entry name" value="DctP_fam"/>
</dbReference>
<evidence type="ECO:0000313" key="6">
    <source>
        <dbReference type="Proteomes" id="UP001597314"/>
    </source>
</evidence>
<dbReference type="NCBIfam" id="NF037995">
    <property type="entry name" value="TRAP_S1"/>
    <property type="match status" value="1"/>
</dbReference>
<keyword evidence="3 4" id="KW-0732">Signal</keyword>
<evidence type="ECO:0000256" key="4">
    <source>
        <dbReference type="SAM" id="SignalP"/>
    </source>
</evidence>
<dbReference type="Pfam" id="PF03480">
    <property type="entry name" value="DctP"/>
    <property type="match status" value="1"/>
</dbReference>
<evidence type="ECO:0000256" key="3">
    <source>
        <dbReference type="ARBA" id="ARBA00022729"/>
    </source>
</evidence>
<evidence type="ECO:0000313" key="5">
    <source>
        <dbReference type="EMBL" id="MFD2184731.1"/>
    </source>
</evidence>
<dbReference type="EMBL" id="JBHUIW010000034">
    <property type="protein sequence ID" value="MFD2184731.1"/>
    <property type="molecule type" value="Genomic_DNA"/>
</dbReference>
<dbReference type="CDD" id="cd13603">
    <property type="entry name" value="PBP2_TRAP_Siap_TeaA_like"/>
    <property type="match status" value="1"/>
</dbReference>
<dbReference type="InterPro" id="IPR006311">
    <property type="entry name" value="TAT_signal"/>
</dbReference>
<name>A0ABW5AS30_9BRAD</name>
<sequence>MPSNRALLSRRSLAALAAALLAAVASVSPAAVTPAAAQTVMKLANATINDVQHEWQKLFAAALQKRVGDKVKVEIYPASQLGAIPRMAEGVSLGTIESFITPTSFVTTLDPRFQIFDVPGLFVSPEHVHAVIHDPAYRDHLETMFVNRGLRVIGAIYNSPTLVLFKKPAPTLDAMKGMKVRTFASPLQIEPMKSIGTIPVPLALSEVIPQLQSGGIDGVLAGMPILTAFKYYDVAKYVTDLNFAHIVSVNLVNEAWFQAQPKDVQEAIRAAGREAEQQAFGWGVENVKKANAAWLENKGEILKLPEAEQTKMMQGFVALGTKIVEQTPAAKAEFAKLKAVVDAKAPK</sequence>
<evidence type="ECO:0000256" key="1">
    <source>
        <dbReference type="ARBA" id="ARBA00009023"/>
    </source>
</evidence>
<proteinExistence type="inferred from homology"/>
<dbReference type="PANTHER" id="PTHR33376">
    <property type="match status" value="1"/>
</dbReference>
<accession>A0ABW5AS30</accession>
<protein>
    <submittedName>
        <fullName evidence="5">TRAP transporter substrate-binding protein</fullName>
    </submittedName>
</protein>
<reference evidence="6" key="1">
    <citation type="journal article" date="2019" name="Int. J. Syst. Evol. Microbiol.">
        <title>The Global Catalogue of Microorganisms (GCM) 10K type strain sequencing project: providing services to taxonomists for standard genome sequencing and annotation.</title>
        <authorList>
            <consortium name="The Broad Institute Genomics Platform"/>
            <consortium name="The Broad Institute Genome Sequencing Center for Infectious Disease"/>
            <person name="Wu L."/>
            <person name="Ma J."/>
        </authorList>
    </citation>
    <scope>NUCLEOTIDE SEQUENCE [LARGE SCALE GENOMIC DNA]</scope>
    <source>
        <strain evidence="6">CGMCC 1.6774</strain>
    </source>
</reference>
<comment type="similarity">
    <text evidence="1">Belongs to the bacterial solute-binding protein 7 family.</text>
</comment>
<dbReference type="Gene3D" id="3.40.190.170">
    <property type="entry name" value="Bacterial extracellular solute-binding protein, family 7"/>
    <property type="match status" value="1"/>
</dbReference>
<keyword evidence="2" id="KW-0813">Transport</keyword>
<dbReference type="Proteomes" id="UP001597314">
    <property type="component" value="Unassembled WGS sequence"/>
</dbReference>
<dbReference type="InterPro" id="IPR038404">
    <property type="entry name" value="TRAP_DctP_sf"/>
</dbReference>
<dbReference type="PROSITE" id="PS51318">
    <property type="entry name" value="TAT"/>
    <property type="match status" value="1"/>
</dbReference>
<keyword evidence="6" id="KW-1185">Reference proteome</keyword>
<feature type="chain" id="PRO_5046636969" evidence="4">
    <location>
        <begin position="31"/>
        <end position="347"/>
    </location>
</feature>
<gene>
    <name evidence="5" type="ORF">ACFSOX_21475</name>
</gene>
<dbReference type="PANTHER" id="PTHR33376:SF7">
    <property type="entry name" value="C4-DICARBOXYLATE-BINDING PROTEIN DCTB"/>
    <property type="match status" value="1"/>
</dbReference>
<dbReference type="RefSeq" id="WP_378479869.1">
    <property type="nucleotide sequence ID" value="NZ_JBHUIW010000034.1"/>
</dbReference>
<organism evidence="5 6">
    <name type="scientific">Rhodoplanes azumiensis</name>
    <dbReference type="NCBI Taxonomy" id="1897628"/>
    <lineage>
        <taxon>Bacteria</taxon>
        <taxon>Pseudomonadati</taxon>
        <taxon>Pseudomonadota</taxon>
        <taxon>Alphaproteobacteria</taxon>
        <taxon>Hyphomicrobiales</taxon>
        <taxon>Nitrobacteraceae</taxon>
        <taxon>Rhodoplanes</taxon>
    </lineage>
</organism>